<protein>
    <submittedName>
        <fullName evidence="6">Anchored repeat ABC transporter, substrate-binding protein</fullName>
    </submittedName>
</protein>
<evidence type="ECO:0000256" key="3">
    <source>
        <dbReference type="ARBA" id="ARBA00022723"/>
    </source>
</evidence>
<dbReference type="PANTHER" id="PTHR42953">
    <property type="entry name" value="HIGH-AFFINITY ZINC UPTAKE SYSTEM PROTEIN ZNUA-RELATED"/>
    <property type="match status" value="1"/>
</dbReference>
<dbReference type="Gene3D" id="3.40.50.1980">
    <property type="entry name" value="Nitrogenase molybdenum iron protein domain"/>
    <property type="match status" value="3"/>
</dbReference>
<dbReference type="NCBIfam" id="NF038134">
    <property type="entry name" value="choice_anch_M"/>
    <property type="match status" value="1"/>
</dbReference>
<dbReference type="SUPFAM" id="SSF53807">
    <property type="entry name" value="Helical backbone' metal receptor"/>
    <property type="match status" value="1"/>
</dbReference>
<evidence type="ECO:0000256" key="5">
    <source>
        <dbReference type="RuleBase" id="RU003512"/>
    </source>
</evidence>
<dbReference type="NCBIfam" id="TIGR03772">
    <property type="entry name" value="anch_rpt_subst"/>
    <property type="match status" value="1"/>
</dbReference>
<gene>
    <name evidence="6" type="ORF">SAMN04489714_0660</name>
</gene>
<dbReference type="NCBIfam" id="TIGR03769">
    <property type="entry name" value="P_ac_wall_RPT"/>
    <property type="match status" value="1"/>
</dbReference>
<dbReference type="PANTHER" id="PTHR42953:SF1">
    <property type="entry name" value="METAL-BINDING PROTEIN HI_0362-RELATED"/>
    <property type="match status" value="1"/>
</dbReference>
<dbReference type="PRINTS" id="PR00691">
    <property type="entry name" value="ADHESINB"/>
</dbReference>
<dbReference type="InterPro" id="IPR050492">
    <property type="entry name" value="Bact_metal-bind_prot9"/>
</dbReference>
<dbReference type="EMBL" id="LT629792">
    <property type="protein sequence ID" value="SDT89579.1"/>
    <property type="molecule type" value="Genomic_DNA"/>
</dbReference>
<dbReference type="InterPro" id="IPR006127">
    <property type="entry name" value="ZnuA-like"/>
</dbReference>
<keyword evidence="7" id="KW-1185">Reference proteome</keyword>
<accession>A0ABY0V6J2</accession>
<dbReference type="InterPro" id="IPR006129">
    <property type="entry name" value="AdhesinB"/>
</dbReference>
<comment type="similarity">
    <text evidence="5">Belongs to the bacterial solute-binding protein 9 family.</text>
</comment>
<evidence type="ECO:0000256" key="1">
    <source>
        <dbReference type="ARBA" id="ARBA00004196"/>
    </source>
</evidence>
<dbReference type="Proteomes" id="UP000198976">
    <property type="component" value="Chromosome I"/>
</dbReference>
<name>A0ABY0V6J2_9ACTO</name>
<evidence type="ECO:0000256" key="2">
    <source>
        <dbReference type="ARBA" id="ARBA00022448"/>
    </source>
</evidence>
<dbReference type="InterPro" id="IPR022435">
    <property type="entry name" value="Surface-anchored_actinobac"/>
</dbReference>
<evidence type="ECO:0000313" key="6">
    <source>
        <dbReference type="EMBL" id="SDT89579.1"/>
    </source>
</evidence>
<reference evidence="6 7" key="1">
    <citation type="submission" date="2016-10" db="EMBL/GenBank/DDBJ databases">
        <authorList>
            <person name="Varghese N."/>
            <person name="Submissions S."/>
        </authorList>
    </citation>
    <scope>NUCLEOTIDE SEQUENCE [LARGE SCALE GENOMIC DNA]</scope>
    <source>
        <strain evidence="6 7">DSM 9169</strain>
    </source>
</reference>
<proteinExistence type="inferred from homology"/>
<keyword evidence="2 5" id="KW-0813">Transport</keyword>
<organism evidence="6 7">
    <name type="scientific">Schaalia radingae</name>
    <dbReference type="NCBI Taxonomy" id="131110"/>
    <lineage>
        <taxon>Bacteria</taxon>
        <taxon>Bacillati</taxon>
        <taxon>Actinomycetota</taxon>
        <taxon>Actinomycetes</taxon>
        <taxon>Actinomycetales</taxon>
        <taxon>Actinomycetaceae</taxon>
        <taxon>Schaalia</taxon>
    </lineage>
</organism>
<dbReference type="RefSeq" id="WP_257525411.1">
    <property type="nucleotide sequence ID" value="NZ_LT629792.1"/>
</dbReference>
<dbReference type="PRINTS" id="PR00690">
    <property type="entry name" value="ADHESNFAMILY"/>
</dbReference>
<dbReference type="Pfam" id="PF01297">
    <property type="entry name" value="ZnuA"/>
    <property type="match status" value="2"/>
</dbReference>
<keyword evidence="4" id="KW-0732">Signal</keyword>
<evidence type="ECO:0000313" key="7">
    <source>
        <dbReference type="Proteomes" id="UP000198976"/>
    </source>
</evidence>
<dbReference type="InterPro" id="IPR006128">
    <property type="entry name" value="Lipoprotein_PsaA-like"/>
</dbReference>
<evidence type="ECO:0000256" key="4">
    <source>
        <dbReference type="ARBA" id="ARBA00022729"/>
    </source>
</evidence>
<comment type="subcellular location">
    <subcellularLocation>
        <location evidence="1">Cell envelope</location>
    </subcellularLocation>
</comment>
<dbReference type="InterPro" id="IPR022434">
    <property type="entry name" value="ABC_LPXTG_lipo_actinobac"/>
</dbReference>
<keyword evidence="3" id="KW-0479">Metal-binding</keyword>
<sequence>MPLIAMFHTLRRGWPAHLHAAAHTFRITGRALLTRTVVTLVTVASVATISACSGIGRAQAGADQTGALKVVTTTGILADLVRQVGGERVSVNALVPDGADPHTYEPSLRDIRDVAYADVAFSNYLLLEEHAIIRALDANLPSQARSVSIAEVAAAYGAKVRPLVEDRALDTVWLGMRVSGSGEKYGADRASEISLYCTGADLPEGSVASAWLTTTFGAPSIAFTAGGQTETSQTHACSNDQMRLPAQAHQHMSWGFTKPGIYRLTLGATIRPGRGLPDSNLRSGTLVVAVGIDPGEIAARERRTVVDSGHADVTVDLEHGDVTLMADSHAGGDSSLERINLDRAVLSVPASTLTSIPADGFRFLGHPGDPIYLLPQAVLGKHVHGEIDPHLWHDVSNARAYVQVIRDELMRADPEGAATYQRRSAAYLNELADLDTYMAQTIEQIPPERRHLVTTTDAFAYLADAYGLDVAGFLAPNPATEPSLADRQALQAALSDLKIPAVFLEPNLARGRSPLRTIAEESGVKVCPLYGDTLDSRAPTYIDMMRANADSLRECLCPADSTKE</sequence>